<dbReference type="GO" id="GO:0008107">
    <property type="term" value="F:galactoside 2-alpha-L-fucosyltransferase activity"/>
    <property type="evidence" value="ECO:0007669"/>
    <property type="project" value="InterPro"/>
</dbReference>
<keyword evidence="2 3" id="KW-0808">Transferase</keyword>
<evidence type="ECO:0000256" key="1">
    <source>
        <dbReference type="ARBA" id="ARBA00022676"/>
    </source>
</evidence>
<keyword evidence="4" id="KW-1185">Reference proteome</keyword>
<dbReference type="CDD" id="cd11301">
    <property type="entry name" value="Fut1_Fut2_like"/>
    <property type="match status" value="1"/>
</dbReference>
<dbReference type="Pfam" id="PF01531">
    <property type="entry name" value="Glyco_transf_11"/>
    <property type="match status" value="1"/>
</dbReference>
<dbReference type="PANTHER" id="PTHR11927">
    <property type="entry name" value="GALACTOSIDE 2-L-FUCOSYLTRANSFERASE"/>
    <property type="match status" value="1"/>
</dbReference>
<dbReference type="OrthoDB" id="9794601at2"/>
<dbReference type="PANTHER" id="PTHR11927:SF9">
    <property type="entry name" value="L-FUCOSYLTRANSFERASE"/>
    <property type="match status" value="1"/>
</dbReference>
<dbReference type="GO" id="GO:0005975">
    <property type="term" value="P:carbohydrate metabolic process"/>
    <property type="evidence" value="ECO:0007669"/>
    <property type="project" value="InterPro"/>
</dbReference>
<evidence type="ECO:0000313" key="4">
    <source>
        <dbReference type="Proteomes" id="UP000317646"/>
    </source>
</evidence>
<protein>
    <submittedName>
        <fullName evidence="3">Alpha-1,2-fucosyltransferase</fullName>
    </submittedName>
</protein>
<evidence type="ECO:0000313" key="3">
    <source>
        <dbReference type="EMBL" id="TPG72264.1"/>
    </source>
</evidence>
<gene>
    <name evidence="3" type="ORF">EAH73_03255</name>
</gene>
<reference evidence="3 4" key="1">
    <citation type="journal article" date="2019" name="Environ. Microbiol.">
        <title>Species interactions and distinct microbial communities in high Arctic permafrost affected cryosols are associated with the CH4 and CO2 gas fluxes.</title>
        <authorList>
            <person name="Altshuler I."/>
            <person name="Hamel J."/>
            <person name="Turney S."/>
            <person name="Magnuson E."/>
            <person name="Levesque R."/>
            <person name="Greer C."/>
            <person name="Whyte L.G."/>
        </authorList>
    </citation>
    <scope>NUCLEOTIDE SEQUENCE [LARGE SCALE GENOMIC DNA]</scope>
    <source>
        <strain evidence="3 4">S9.2P</strain>
    </source>
</reference>
<evidence type="ECO:0000256" key="2">
    <source>
        <dbReference type="ARBA" id="ARBA00022679"/>
    </source>
</evidence>
<dbReference type="EMBL" id="RCYZ01000001">
    <property type="protein sequence ID" value="TPG72264.1"/>
    <property type="molecule type" value="Genomic_DNA"/>
</dbReference>
<accession>A0A502HE32</accession>
<proteinExistence type="predicted"/>
<sequence>MIIVRITGGLGNQMFQYSAGRAASLRNKTTLALNIDFFRGAFTKQIHEQALSVELFPEIQSQHLLKLTGDDLNRIEDKSRGFIRRKYNRIRNSFGLSTSFKTLAETQLLCFQPDFKQHKADTLYLASDWQNEKYFSDYESIIRKDFTFPKIETSSQNYFLLENINKTNSVSIHVRRGDYLLSVTHQPTSLDYYKQAIDLVLSKIINPCFFIFSDDIGWCQENLAIPNALYINHNIGENSYLDMQLMSNCKHNIIANSSFSWWGAWLNINPSKLVIAPNIWLASHHIKSENIIPEYWINL</sequence>
<dbReference type="AlphaFoldDB" id="A0A502HE32"/>
<dbReference type="InterPro" id="IPR002516">
    <property type="entry name" value="Glyco_trans_11"/>
</dbReference>
<dbReference type="GO" id="GO:0016020">
    <property type="term" value="C:membrane"/>
    <property type="evidence" value="ECO:0007669"/>
    <property type="project" value="InterPro"/>
</dbReference>
<name>A0A502HE32_9BACT</name>
<comment type="caution">
    <text evidence="3">The sequence shown here is derived from an EMBL/GenBank/DDBJ whole genome shotgun (WGS) entry which is preliminary data.</text>
</comment>
<organism evidence="3 4">
    <name type="scientific">Hymenobacter nivis</name>
    <dbReference type="NCBI Taxonomy" id="1850093"/>
    <lineage>
        <taxon>Bacteria</taxon>
        <taxon>Pseudomonadati</taxon>
        <taxon>Bacteroidota</taxon>
        <taxon>Cytophagia</taxon>
        <taxon>Cytophagales</taxon>
        <taxon>Hymenobacteraceae</taxon>
        <taxon>Hymenobacter</taxon>
    </lineage>
</organism>
<keyword evidence="1 3" id="KW-0328">Glycosyltransferase</keyword>
<dbReference type="RefSeq" id="WP_140465044.1">
    <property type="nucleotide sequence ID" value="NZ_RCYZ01000001.1"/>
</dbReference>
<dbReference type="Proteomes" id="UP000317646">
    <property type="component" value="Unassembled WGS sequence"/>
</dbReference>